<evidence type="ECO:0000256" key="2">
    <source>
        <dbReference type="ARBA" id="ARBA00005887"/>
    </source>
</evidence>
<feature type="transmembrane region" description="Helical" evidence="8">
    <location>
        <begin position="301"/>
        <end position="322"/>
    </location>
</feature>
<feature type="transmembrane region" description="Helical" evidence="8">
    <location>
        <begin position="264"/>
        <end position="281"/>
    </location>
</feature>
<feature type="transmembrane region" description="Helical" evidence="8">
    <location>
        <begin position="50"/>
        <end position="70"/>
    </location>
</feature>
<evidence type="ECO:0000256" key="9">
    <source>
        <dbReference type="SAM" id="MobiDB-lite"/>
    </source>
</evidence>
<feature type="transmembrane region" description="Helical" evidence="8">
    <location>
        <begin position="334"/>
        <end position="365"/>
    </location>
</feature>
<protein>
    <recommendedName>
        <fullName evidence="8">Ammonium transporter</fullName>
    </recommendedName>
</protein>
<dbReference type="PANTHER" id="PTHR11730">
    <property type="entry name" value="AMMONIUM TRANSPORTER"/>
    <property type="match status" value="1"/>
</dbReference>
<dbReference type="SUPFAM" id="SSF111352">
    <property type="entry name" value="Ammonium transporter"/>
    <property type="match status" value="1"/>
</dbReference>
<keyword evidence="3 8" id="KW-0813">Transport</keyword>
<feature type="transmembrane region" description="Helical" evidence="8">
    <location>
        <begin position="221"/>
        <end position="244"/>
    </location>
</feature>
<accession>A0AAD7XPE2</accession>
<dbReference type="AlphaFoldDB" id="A0AAD7XPE2"/>
<comment type="similarity">
    <text evidence="2 8">Belongs to the ammonia transporter channel (TC 1.A.11.2) family.</text>
</comment>
<evidence type="ECO:0000256" key="4">
    <source>
        <dbReference type="ARBA" id="ARBA00022692"/>
    </source>
</evidence>
<name>A0AAD7XPE2_9STRA</name>
<dbReference type="NCBIfam" id="TIGR00836">
    <property type="entry name" value="amt"/>
    <property type="match status" value="1"/>
</dbReference>
<dbReference type="Proteomes" id="UP001230188">
    <property type="component" value="Unassembled WGS sequence"/>
</dbReference>
<dbReference type="PANTHER" id="PTHR11730:SF6">
    <property type="entry name" value="AMMONIUM TRANSPORTER"/>
    <property type="match status" value="1"/>
</dbReference>
<dbReference type="InterPro" id="IPR001905">
    <property type="entry name" value="Ammonium_transpt"/>
</dbReference>
<dbReference type="GO" id="GO:0008519">
    <property type="term" value="F:ammonium channel activity"/>
    <property type="evidence" value="ECO:0007669"/>
    <property type="project" value="InterPro"/>
</dbReference>
<sequence length="508" mass="53821">MLKGSLLLLSLAAVVTIGKAEEDLQSQIDALAERLAYVEDNKLDVVDADAFWLLFGTCLVFFMQAGFAMLEVGSVQVKNTKNILIKNIFDATIAALFWWWTGYALAFGADTFKDTGGNGLYGGSGFFYEGKGSGDDASPLVNTPDAKTYGKAFFMFQWAFAGAAATIVSGAVAERATFTAYLTYSCCLVGYIYPAVVHMGWSGDGRFSPWRENRLFGGCGMIDFAGSGVVHMTGGIAAIVSCCFVGPRQGRFGPNSRHIEQQSVIFQSLGTLILWVGWYGFNGASTLAIQGYGGVASHVFMTTTISAATACLTTVFIGYGLTHVIDPGYANNGILGGLVAITAGCATSNNWGAFFTGLVAGPVYVVASMTLKKLEIDDVVDAFPVHGACGIWGVLAAGLFASEFYYANAYYSDRKDDCAGVFYGGDGGSLGSAICFVLTNIAWTGANMTILMTILSKTVGVRVTEHVETIGMDDSKHGGHVDVPLPKGAKFEDGSQTTVPDKQVEEMA</sequence>
<comment type="caution">
    <text evidence="8">Lacks conserved residue(s) required for the propagation of feature annotation.</text>
</comment>
<organism evidence="12 13">
    <name type="scientific">Chrysophaeum taylorii</name>
    <dbReference type="NCBI Taxonomy" id="2483200"/>
    <lineage>
        <taxon>Eukaryota</taxon>
        <taxon>Sar</taxon>
        <taxon>Stramenopiles</taxon>
        <taxon>Ochrophyta</taxon>
        <taxon>Pelagophyceae</taxon>
        <taxon>Pelagomonadales</taxon>
        <taxon>Pelagomonadaceae</taxon>
        <taxon>Chrysophaeum</taxon>
    </lineage>
</organism>
<evidence type="ECO:0000256" key="3">
    <source>
        <dbReference type="ARBA" id="ARBA00022448"/>
    </source>
</evidence>
<evidence type="ECO:0000256" key="8">
    <source>
        <dbReference type="RuleBase" id="RU362002"/>
    </source>
</evidence>
<feature type="transmembrane region" description="Helical" evidence="8">
    <location>
        <begin position="180"/>
        <end position="201"/>
    </location>
</feature>
<dbReference type="Gene3D" id="1.10.3430.10">
    <property type="entry name" value="Ammonium transporter AmtB like domains"/>
    <property type="match status" value="1"/>
</dbReference>
<feature type="domain" description="Ammonium transporter AmtB-like" evidence="11">
    <location>
        <begin position="52"/>
        <end position="479"/>
    </location>
</feature>
<comment type="subcellular location">
    <subcellularLocation>
        <location evidence="8">Cell membrane</location>
        <topology evidence="8">Multi-pass membrane protein</topology>
    </subcellularLocation>
    <subcellularLocation>
        <location evidence="1">Membrane</location>
        <topology evidence="1">Multi-pass membrane protein</topology>
    </subcellularLocation>
</comment>
<proteinExistence type="inferred from homology"/>
<dbReference type="Pfam" id="PF00909">
    <property type="entry name" value="Ammonium_transp"/>
    <property type="match status" value="1"/>
</dbReference>
<dbReference type="EMBL" id="JAQMWT010000165">
    <property type="protein sequence ID" value="KAJ8608617.1"/>
    <property type="molecule type" value="Genomic_DNA"/>
</dbReference>
<keyword evidence="6 8" id="KW-0472">Membrane</keyword>
<evidence type="ECO:0000313" key="12">
    <source>
        <dbReference type="EMBL" id="KAJ8608617.1"/>
    </source>
</evidence>
<keyword evidence="13" id="KW-1185">Reference proteome</keyword>
<evidence type="ECO:0000259" key="11">
    <source>
        <dbReference type="Pfam" id="PF00909"/>
    </source>
</evidence>
<evidence type="ECO:0000256" key="1">
    <source>
        <dbReference type="ARBA" id="ARBA00004141"/>
    </source>
</evidence>
<keyword evidence="7 8" id="KW-0924">Ammonia transport</keyword>
<evidence type="ECO:0000256" key="6">
    <source>
        <dbReference type="ARBA" id="ARBA00023136"/>
    </source>
</evidence>
<dbReference type="InterPro" id="IPR024041">
    <property type="entry name" value="NH4_transpt_AmtB-like_dom"/>
</dbReference>
<evidence type="ECO:0000313" key="13">
    <source>
        <dbReference type="Proteomes" id="UP001230188"/>
    </source>
</evidence>
<evidence type="ECO:0000256" key="10">
    <source>
        <dbReference type="SAM" id="SignalP"/>
    </source>
</evidence>
<gene>
    <name evidence="12" type="ORF">CTAYLR_009170</name>
</gene>
<dbReference type="InterPro" id="IPR029020">
    <property type="entry name" value="Ammonium/urea_transptr"/>
</dbReference>
<evidence type="ECO:0000256" key="7">
    <source>
        <dbReference type="ARBA" id="ARBA00023177"/>
    </source>
</evidence>
<keyword evidence="5 8" id="KW-1133">Transmembrane helix</keyword>
<comment type="caution">
    <text evidence="12">The sequence shown here is derived from an EMBL/GenBank/DDBJ whole genome shotgun (WGS) entry which is preliminary data.</text>
</comment>
<keyword evidence="10" id="KW-0732">Signal</keyword>
<reference evidence="12" key="1">
    <citation type="submission" date="2023-01" db="EMBL/GenBank/DDBJ databases">
        <title>Metagenome sequencing of chrysophaentin producing Chrysophaeum taylorii.</title>
        <authorList>
            <person name="Davison J."/>
            <person name="Bewley C."/>
        </authorList>
    </citation>
    <scope>NUCLEOTIDE SEQUENCE</scope>
    <source>
        <strain evidence="12">NIES-1699</strain>
    </source>
</reference>
<feature type="signal peptide" evidence="10">
    <location>
        <begin position="1"/>
        <end position="20"/>
    </location>
</feature>
<dbReference type="GO" id="GO:0005886">
    <property type="term" value="C:plasma membrane"/>
    <property type="evidence" value="ECO:0007669"/>
    <property type="project" value="UniProtKB-SubCell"/>
</dbReference>
<feature type="transmembrane region" description="Helical" evidence="8">
    <location>
        <begin position="385"/>
        <end position="406"/>
    </location>
</feature>
<feature type="chain" id="PRO_5041971958" description="Ammonium transporter" evidence="10">
    <location>
        <begin position="21"/>
        <end position="508"/>
    </location>
</feature>
<keyword evidence="4 8" id="KW-0812">Transmembrane</keyword>
<feature type="transmembrane region" description="Helical" evidence="8">
    <location>
        <begin position="82"/>
        <end position="100"/>
    </location>
</feature>
<dbReference type="GO" id="GO:0097272">
    <property type="term" value="P:ammonium homeostasis"/>
    <property type="evidence" value="ECO:0007669"/>
    <property type="project" value="TreeGrafter"/>
</dbReference>
<feature type="transmembrane region" description="Helical" evidence="8">
    <location>
        <begin position="152"/>
        <end position="173"/>
    </location>
</feature>
<feature type="region of interest" description="Disordered" evidence="9">
    <location>
        <begin position="486"/>
        <end position="508"/>
    </location>
</feature>
<evidence type="ECO:0000256" key="5">
    <source>
        <dbReference type="ARBA" id="ARBA00022989"/>
    </source>
</evidence>